<evidence type="ECO:0000256" key="1">
    <source>
        <dbReference type="ARBA" id="ARBA00005189"/>
    </source>
</evidence>
<dbReference type="RefSeq" id="WP_145848699.1">
    <property type="nucleotide sequence ID" value="NZ_CP042239.1"/>
</dbReference>
<dbReference type="CDD" id="cd07989">
    <property type="entry name" value="LPLAT_AGPAT-like"/>
    <property type="match status" value="1"/>
</dbReference>
<dbReference type="OrthoDB" id="5290997at2"/>
<dbReference type="Proteomes" id="UP000318055">
    <property type="component" value="Chromosome"/>
</dbReference>
<evidence type="ECO:0000313" key="6">
    <source>
        <dbReference type="Proteomes" id="UP000318055"/>
    </source>
</evidence>
<dbReference type="AlphaFoldDB" id="A0A518RIP1"/>
<keyword evidence="6" id="KW-1185">Reference proteome</keyword>
<gene>
    <name evidence="5" type="ORF">FPZ54_15555</name>
</gene>
<reference evidence="5 6" key="1">
    <citation type="submission" date="2019-07" db="EMBL/GenBank/DDBJ databases">
        <title>Sphingomonas alkalisoli sp. nov., isolated from rhizosphere soil of Suaedae salsa.</title>
        <authorList>
            <person name="Zhang H."/>
            <person name="Xu L."/>
            <person name="Zhang J.-X."/>
            <person name="Sun J.-Q."/>
        </authorList>
    </citation>
    <scope>NUCLEOTIDE SEQUENCE [LARGE SCALE GENOMIC DNA]</scope>
    <source>
        <strain evidence="5 6">XS-10</strain>
    </source>
</reference>
<keyword evidence="3 5" id="KW-0012">Acyltransferase</keyword>
<protein>
    <submittedName>
        <fullName evidence="5">1-acyl-sn-glycerol-3-phosphate acyltransferase</fullName>
    </submittedName>
</protein>
<dbReference type="SUPFAM" id="SSF69593">
    <property type="entry name" value="Glycerol-3-phosphate (1)-acyltransferase"/>
    <property type="match status" value="1"/>
</dbReference>
<dbReference type="GO" id="GO:0006654">
    <property type="term" value="P:phosphatidic acid biosynthetic process"/>
    <property type="evidence" value="ECO:0007669"/>
    <property type="project" value="TreeGrafter"/>
</dbReference>
<dbReference type="SMART" id="SM00563">
    <property type="entry name" value="PlsC"/>
    <property type="match status" value="1"/>
</dbReference>
<evidence type="ECO:0000313" key="5">
    <source>
        <dbReference type="EMBL" id="QDX27280.1"/>
    </source>
</evidence>
<keyword evidence="2 5" id="KW-0808">Transferase</keyword>
<feature type="domain" description="Phospholipid/glycerol acyltransferase" evidence="4">
    <location>
        <begin position="70"/>
        <end position="184"/>
    </location>
</feature>
<dbReference type="Pfam" id="PF01553">
    <property type="entry name" value="Acyltransferase"/>
    <property type="match status" value="1"/>
</dbReference>
<name>A0A518RIP1_9SPHN</name>
<evidence type="ECO:0000256" key="2">
    <source>
        <dbReference type="ARBA" id="ARBA00022679"/>
    </source>
</evidence>
<evidence type="ECO:0000256" key="3">
    <source>
        <dbReference type="ARBA" id="ARBA00023315"/>
    </source>
</evidence>
<dbReference type="PANTHER" id="PTHR10434">
    <property type="entry name" value="1-ACYL-SN-GLYCEROL-3-PHOSPHATE ACYLTRANSFERASE"/>
    <property type="match status" value="1"/>
</dbReference>
<proteinExistence type="predicted"/>
<dbReference type="InterPro" id="IPR002123">
    <property type="entry name" value="Plipid/glycerol_acylTrfase"/>
</dbReference>
<sequence length="234" mass="25254">MADRARTLLFSAIFYGLSVPIVLAAPIAALFGTRAIRRYSTAWAGLGLLLAHQILGIRVTIEGCHADGPALYAVKHQSMFETLAMATLLDAPAIVMKQELARIPIWGWVARRYGVIVIDRAGSAKALRAMMKEARAAVAAGRSVVIFPEGTRVAPGEMPPLRSGFAGLYRAIHLPVVPVACETGRVWSRNGPKRPGVVTFRFGEPIPARLPREEVEAAVHRGINAFELGPADRS</sequence>
<accession>A0A518RIP1</accession>
<evidence type="ECO:0000259" key="4">
    <source>
        <dbReference type="SMART" id="SM00563"/>
    </source>
</evidence>
<dbReference type="EMBL" id="CP042239">
    <property type="protein sequence ID" value="QDX27280.1"/>
    <property type="molecule type" value="Genomic_DNA"/>
</dbReference>
<comment type="pathway">
    <text evidence="1">Lipid metabolism.</text>
</comment>
<dbReference type="KEGG" id="ssua:FPZ54_15555"/>
<organism evidence="5 6">
    <name type="scientific">Sphingomonas suaedae</name>
    <dbReference type="NCBI Taxonomy" id="2599297"/>
    <lineage>
        <taxon>Bacteria</taxon>
        <taxon>Pseudomonadati</taxon>
        <taxon>Pseudomonadota</taxon>
        <taxon>Alphaproteobacteria</taxon>
        <taxon>Sphingomonadales</taxon>
        <taxon>Sphingomonadaceae</taxon>
        <taxon>Sphingomonas</taxon>
    </lineage>
</organism>
<dbReference type="GO" id="GO:0003841">
    <property type="term" value="F:1-acylglycerol-3-phosphate O-acyltransferase activity"/>
    <property type="evidence" value="ECO:0007669"/>
    <property type="project" value="TreeGrafter"/>
</dbReference>
<dbReference type="PANTHER" id="PTHR10434:SF40">
    <property type="entry name" value="1-ACYL-SN-GLYCEROL-3-PHOSPHATE ACYLTRANSFERASE"/>
    <property type="match status" value="1"/>
</dbReference>